<feature type="compositionally biased region" description="Polar residues" evidence="1">
    <location>
        <begin position="41"/>
        <end position="52"/>
    </location>
</feature>
<organism evidence="3 4">
    <name type="scientific">Streptomyces paromomycinus</name>
    <name type="common">Streptomyces rimosus subsp. paromomycinus</name>
    <dbReference type="NCBI Taxonomy" id="92743"/>
    <lineage>
        <taxon>Bacteria</taxon>
        <taxon>Bacillati</taxon>
        <taxon>Actinomycetota</taxon>
        <taxon>Actinomycetes</taxon>
        <taxon>Kitasatosporales</taxon>
        <taxon>Streptomycetaceae</taxon>
        <taxon>Streptomyces</taxon>
    </lineage>
</organism>
<dbReference type="Proteomes" id="UP000286746">
    <property type="component" value="Unassembled WGS sequence"/>
</dbReference>
<dbReference type="InterPro" id="IPR050583">
    <property type="entry name" value="Mycobacterial_A85_antigen"/>
</dbReference>
<evidence type="ECO:0000313" key="4">
    <source>
        <dbReference type="Proteomes" id="UP000286746"/>
    </source>
</evidence>
<reference evidence="3 4" key="1">
    <citation type="submission" date="2018-11" db="EMBL/GenBank/DDBJ databases">
        <title>Whole genome sequence of Streptomyces paromomycinus NBRC 15454(T).</title>
        <authorList>
            <person name="Komaki H."/>
            <person name="Tamura T."/>
        </authorList>
    </citation>
    <scope>NUCLEOTIDE SEQUENCE [LARGE SCALE GENOMIC DNA]</scope>
    <source>
        <strain evidence="3 4">NBRC 15454</strain>
    </source>
</reference>
<dbReference type="RefSeq" id="WP_125057747.1">
    <property type="nucleotide sequence ID" value="NZ_BHZD01000001.1"/>
</dbReference>
<dbReference type="PANTHER" id="PTHR48098">
    <property type="entry name" value="ENTEROCHELIN ESTERASE-RELATED"/>
    <property type="match status" value="1"/>
</dbReference>
<feature type="region of interest" description="Disordered" evidence="1">
    <location>
        <begin position="34"/>
        <end position="73"/>
    </location>
</feature>
<feature type="signal peptide" evidence="2">
    <location>
        <begin position="1"/>
        <end position="23"/>
    </location>
</feature>
<dbReference type="PROSITE" id="PS51257">
    <property type="entry name" value="PROKAR_LIPOPROTEIN"/>
    <property type="match status" value="1"/>
</dbReference>
<evidence type="ECO:0000256" key="2">
    <source>
        <dbReference type="SAM" id="SignalP"/>
    </source>
</evidence>
<dbReference type="Pfam" id="PF00756">
    <property type="entry name" value="Esterase"/>
    <property type="match status" value="1"/>
</dbReference>
<dbReference type="Gene3D" id="3.40.50.1820">
    <property type="entry name" value="alpha/beta hydrolase"/>
    <property type="match status" value="1"/>
</dbReference>
<accession>A0A401WEB3</accession>
<dbReference type="EMBL" id="BHZD01000001">
    <property type="protein sequence ID" value="GCD47695.1"/>
    <property type="molecule type" value="Genomic_DNA"/>
</dbReference>
<name>A0A401WEB3_STREY</name>
<dbReference type="SUPFAM" id="SSF53474">
    <property type="entry name" value="alpha/beta-Hydrolases"/>
    <property type="match status" value="1"/>
</dbReference>
<feature type="chain" id="PRO_5038467859" evidence="2">
    <location>
        <begin position="24"/>
        <end position="341"/>
    </location>
</feature>
<dbReference type="InterPro" id="IPR000801">
    <property type="entry name" value="Esterase-like"/>
</dbReference>
<keyword evidence="4" id="KW-1185">Reference proteome</keyword>
<sequence>MKRLRTSTAAVATVSLLAMGLVAGCGSKDRDEVDASHVPQLRQQAREASSGTAKVVQPTGPRSHFVTQRTTGDDGTKIVKTRWHGAKSGFTGTIWSWVPPQYDQPQYAKSAFPVLIALPGSYGYPDNYWIGGDFKLEEKIAEWSQSGKTLPFILVMPVLNPKKKYHDGSDIPGQPKMGTWLTEDVPAFARANYRTYDSRDGWAFMGSSSGGFAGLKAVLKHPEKFKAAIANGPDTAPDSPMWNGHPAEKRANDPRRLADQLKTRGGPDVYLAFELGSKEEAVPYVKKFIREHTGGPVHQTLFEIPDGKHSGHTYIQRMPESLHWISEQMLGPVPMETRPNS</sequence>
<dbReference type="AlphaFoldDB" id="A0A401WEB3"/>
<keyword evidence="2" id="KW-0732">Signal</keyword>
<gene>
    <name evidence="3" type="ORF">GKJPGBOP_07488</name>
</gene>
<dbReference type="InterPro" id="IPR029058">
    <property type="entry name" value="AB_hydrolase_fold"/>
</dbReference>
<evidence type="ECO:0000256" key="1">
    <source>
        <dbReference type="SAM" id="MobiDB-lite"/>
    </source>
</evidence>
<proteinExistence type="predicted"/>
<evidence type="ECO:0000313" key="3">
    <source>
        <dbReference type="EMBL" id="GCD47695.1"/>
    </source>
</evidence>
<protein>
    <submittedName>
        <fullName evidence="3">Esterase</fullName>
    </submittedName>
</protein>
<comment type="caution">
    <text evidence="3">The sequence shown here is derived from an EMBL/GenBank/DDBJ whole genome shotgun (WGS) entry which is preliminary data.</text>
</comment>